<feature type="compositionally biased region" description="Basic and acidic residues" evidence="4">
    <location>
        <begin position="261"/>
        <end position="274"/>
    </location>
</feature>
<dbReference type="InterPro" id="IPR002110">
    <property type="entry name" value="Ankyrin_rpt"/>
</dbReference>
<feature type="region of interest" description="Disordered" evidence="4">
    <location>
        <begin position="1337"/>
        <end position="1363"/>
    </location>
</feature>
<evidence type="ECO:0000313" key="8">
    <source>
        <dbReference type="EMBL" id="PGH17795.1"/>
    </source>
</evidence>
<evidence type="ECO:0000259" key="7">
    <source>
        <dbReference type="PROSITE" id="PS50188"/>
    </source>
</evidence>
<feature type="compositionally biased region" description="Polar residues" evidence="4">
    <location>
        <begin position="397"/>
        <end position="416"/>
    </location>
</feature>
<feature type="transmembrane region" description="Helical" evidence="5">
    <location>
        <begin position="356"/>
        <end position="377"/>
    </location>
</feature>
<dbReference type="STRING" id="1447875.A0A2B7Y969"/>
<evidence type="ECO:0000256" key="6">
    <source>
        <dbReference type="SAM" id="SignalP"/>
    </source>
</evidence>
<dbReference type="Gene3D" id="2.60.120.920">
    <property type="match status" value="1"/>
</dbReference>
<feature type="region of interest" description="Disordered" evidence="4">
    <location>
        <begin position="773"/>
        <end position="793"/>
    </location>
</feature>
<dbReference type="PRINTS" id="PR01415">
    <property type="entry name" value="ANKYRIN"/>
</dbReference>
<feature type="domain" description="B30.2/SPRY" evidence="7">
    <location>
        <begin position="1936"/>
        <end position="2146"/>
    </location>
</feature>
<feature type="chain" id="PRO_5012676788" description="B30.2/SPRY domain-containing protein" evidence="6">
    <location>
        <begin position="24"/>
        <end position="2156"/>
    </location>
</feature>
<keyword evidence="2 3" id="KW-0040">ANK repeat</keyword>
<dbReference type="SUPFAM" id="SSF48403">
    <property type="entry name" value="Ankyrin repeat"/>
    <property type="match status" value="2"/>
</dbReference>
<feature type="repeat" description="ANK" evidence="3">
    <location>
        <begin position="1200"/>
        <end position="1232"/>
    </location>
</feature>
<evidence type="ECO:0000256" key="2">
    <source>
        <dbReference type="ARBA" id="ARBA00023043"/>
    </source>
</evidence>
<feature type="transmembrane region" description="Helical" evidence="5">
    <location>
        <begin position="315"/>
        <end position="336"/>
    </location>
</feature>
<dbReference type="SUPFAM" id="SSF49899">
    <property type="entry name" value="Concanavalin A-like lectins/glucanases"/>
    <property type="match status" value="1"/>
</dbReference>
<keyword evidence="9" id="KW-1185">Reference proteome</keyword>
<keyword evidence="6" id="KW-0732">Signal</keyword>
<dbReference type="Pfam" id="PF12796">
    <property type="entry name" value="Ank_2"/>
    <property type="match status" value="5"/>
</dbReference>
<dbReference type="EMBL" id="PDNB01000008">
    <property type="protein sequence ID" value="PGH17795.1"/>
    <property type="molecule type" value="Genomic_DNA"/>
</dbReference>
<dbReference type="PROSITE" id="PS50188">
    <property type="entry name" value="B302_SPRY"/>
    <property type="match status" value="1"/>
</dbReference>
<dbReference type="PANTHER" id="PTHR24123:SF33">
    <property type="entry name" value="PROTEIN HOS4"/>
    <property type="match status" value="1"/>
</dbReference>
<name>A0A2B7Y969_9EURO</name>
<feature type="compositionally biased region" description="Basic and acidic residues" evidence="4">
    <location>
        <begin position="1337"/>
        <end position="1350"/>
    </location>
</feature>
<dbReference type="InterPro" id="IPR003877">
    <property type="entry name" value="SPRY_dom"/>
</dbReference>
<dbReference type="PROSITE" id="PS50297">
    <property type="entry name" value="ANK_REP_REGION"/>
    <property type="match status" value="6"/>
</dbReference>
<proteinExistence type="predicted"/>
<organism evidence="8 9">
    <name type="scientific">Helicocarpus griseus UAMH5409</name>
    <dbReference type="NCBI Taxonomy" id="1447875"/>
    <lineage>
        <taxon>Eukaryota</taxon>
        <taxon>Fungi</taxon>
        <taxon>Dikarya</taxon>
        <taxon>Ascomycota</taxon>
        <taxon>Pezizomycotina</taxon>
        <taxon>Eurotiomycetes</taxon>
        <taxon>Eurotiomycetidae</taxon>
        <taxon>Onygenales</taxon>
        <taxon>Ajellomycetaceae</taxon>
        <taxon>Helicocarpus</taxon>
    </lineage>
</organism>
<feature type="transmembrane region" description="Helical" evidence="5">
    <location>
        <begin position="63"/>
        <end position="84"/>
    </location>
</feature>
<feature type="signal peptide" evidence="6">
    <location>
        <begin position="1"/>
        <end position="23"/>
    </location>
</feature>
<dbReference type="Pfam" id="PF00023">
    <property type="entry name" value="Ank"/>
    <property type="match status" value="1"/>
</dbReference>
<dbReference type="PROSITE" id="PS50088">
    <property type="entry name" value="ANK_REPEAT"/>
    <property type="match status" value="6"/>
</dbReference>
<dbReference type="InterPro" id="IPR044736">
    <property type="entry name" value="Gid1/RanBPM/SPLA_SPRY"/>
</dbReference>
<evidence type="ECO:0000256" key="4">
    <source>
        <dbReference type="SAM" id="MobiDB-lite"/>
    </source>
</evidence>
<feature type="repeat" description="ANK" evidence="3">
    <location>
        <begin position="1467"/>
        <end position="1499"/>
    </location>
</feature>
<feature type="transmembrane region" description="Helical" evidence="5">
    <location>
        <begin position="503"/>
        <end position="528"/>
    </location>
</feature>
<feature type="repeat" description="ANK" evidence="3">
    <location>
        <begin position="1233"/>
        <end position="1259"/>
    </location>
</feature>
<evidence type="ECO:0000313" key="9">
    <source>
        <dbReference type="Proteomes" id="UP000223968"/>
    </source>
</evidence>
<feature type="region of interest" description="Disordered" evidence="4">
    <location>
        <begin position="395"/>
        <end position="427"/>
    </location>
</feature>
<sequence length="2156" mass="242684">MRQFRSSLVVFGFVLAFVEVVLADDDSEVALNLFTDFTPLLALFGEQFARQFMSESLSWLDHIIFAMVPLGIVTAIIGAIRVCGPKWARAVIGRARETRAVAEIELMSSTSQEVCEVFNGKSIVRAMGEPQLKQFLLFPHLYDKSNDVDCGLYTLQKAFEADKIRSEKYRGPMWRLISRITGWITRSPYSGEELKFATQPTNTSIHSENIWEIFIHILARIRRRPSSGSGEITSDIEAPKLNISNGRSASVKVSPIQNDNTRSHRPTERTERTDSSASKATRNVKVLPQVLVRSAPNLQLNQYSDKPSINHNDGWLFGAAATGIILQVGVLVIAGITVYHGPTKAAIGQKNDVYGFPFFLSGTVVLVFGMLLCSWVIERSTEEIFWKTNIDRDESCTDPTTRSTQNIKSSISTSSPGEGRNSKEDDLTKNQNLKFPHLIWLQRKHVVNDQAFDPFVILGGAKKGILTSCRAPDGEDETNVSKAEVNVGENTSRSRKDLPRVKLLFEDVTGFITMLGALCGMVGFVLQFQGLRGLSWPSSVAQLLAIFFMAVTRAAVRRTLGWTPPFCRTLAECELDWLAIRIVFCKSFREGSRESVQNCLEKDCTKLHASHVYRFEILTSTVSQDQENNPIHEFLMKAGTRLRSGEIKAAGKTIPSSQRTLQVRQRISELTAWQGRASKAAMSVKRAIELFMNEFFTEPLEGLDVFTWSLDTKIEHRSHIEGDWKEPDDIGSNVIRFTIERKGGKWSSQYSEIDSALSLWMSLFERKWHENHGKLDDEKPDDDGPSTHEWVSDAEPQWETREYRYRRILGTGSEVLKRDLAWWVDDMLGYEETRDLPVAVTIGFHGLREDEVSPPPKAIKELSIISRRPLPTILAQHLFTGFVWSISKYLPHDALSSADIEDRDRFIPHRIAETYWFPTLRNRKLMKIIRISESLGLGTVKDILLCLIPPLSTQLLLPNEEILDLVLQSANELEKGHNWTQAAEIYDAWLETVISKQREERYNYAVVVAVIDFLLQATEPFKWNTTEGVMHKGAPVVRGIVERIVRKLHSKNLLSLAWSLQLFYKKQGREDDFRNLIPKDLQKELSRDKTIIPLESKENWRRLGFSEAHTLACSDAYDALRGVDETQADIFGWTPLHYYAAQAKDDEIDDEDIINLHHKADKTGRTPCHYAAISGSEKLLRGFLGEQPDQATEAAIKGRDGMTLLHLAAKFGRLELVKQLAKPRERLHVTDNWGRTAIHIAANEGHREVVDLLMKEAGDEWKDPPCYSELSSRSALHLAVLNGHEKVVQSMIEQTGIVALGVVDSDMLNSFELALLNGGKEVMMDTLVETFHKYYRRDESGDPDNHRDETNTTSDGNMGNIDSKDRRLDVSELKKRLLKTLFLGVYKSDRPKAPGWLFRRATKSRTSPKNNTESGDQVFRESNAAINTPDDPQTDKPPAQRNANAESELYEEFSTELKGFIDSVTDDGYTTLIWAIREGRLEDIRALFQYGARLDAKDEANRTPLSWLGKASDFLDVEEEVEKRKAIAVELLGHLKHDRIYKSNIIDSKGGQYGKTPLIYAAKHGHDAIVRLLLQHNAEKEMKDSRRRTALSFAAQNGHTAVVRTLLDNGADISATDGDGKTPLHYAQSVEVVDSLIDLGADKNAPSSTGETPILAALRGRREADAEAIAEYLYKAGAKVHYKTTKGDTPLMIASERGYTSIVKDICRGADAIDFNAQDDRYGQTALAWACENGHLDVVTELVRHPEIDPNLSAFGYRGYTPLHFAVRSREKEILEVLLKELPAIDLTAKDYSGATPLAMAIELDEMGMVELLLSDSRVSQQSRDDLLQNAMSRYDESIIQTLLKAGASPLVQDTQGQNMLIISARRGQLEIFNKMLSIIQSEASWKESCVLMYHAAASHGHKSIIERLIELEIDPTQLDENMWSCLDCSEKSGFPEISQRIRAYVDFTRDLNTPYRVPSGLNRRFITENLDTRLLDIDSSSAFFDIRVVSEDSENGRLSVRTNYCIPADKEWYYYEIKILEAPKSEIIGIGLADDRATRYTMPGWYPGSWGYHGDDGRIFEQSGWGTIPNHDDYGDNGKYSKGDVVGCGINLNTGTAYTTLNGKRKGKCTAFSCLKGQLYPFIGMDITEEGVGAHIRVTLEENHDHPFVYQGPYD</sequence>
<keyword evidence="1" id="KW-0677">Repeat</keyword>
<comment type="caution">
    <text evidence="8">The sequence shown here is derived from an EMBL/GenBank/DDBJ whole genome shotgun (WGS) entry which is preliminary data.</text>
</comment>
<evidence type="ECO:0000256" key="1">
    <source>
        <dbReference type="ARBA" id="ARBA00022737"/>
    </source>
</evidence>
<feature type="repeat" description="ANK" evidence="3">
    <location>
        <begin position="1553"/>
        <end position="1585"/>
    </location>
</feature>
<feature type="region of interest" description="Disordered" evidence="4">
    <location>
        <begin position="247"/>
        <end position="279"/>
    </location>
</feature>
<keyword evidence="5" id="KW-1133">Transmembrane helix</keyword>
<dbReference type="Pfam" id="PF00622">
    <property type="entry name" value="SPRY"/>
    <property type="match status" value="1"/>
</dbReference>
<reference evidence="8 9" key="1">
    <citation type="submission" date="2017-10" db="EMBL/GenBank/DDBJ databases">
        <title>Comparative genomics in systemic dimorphic fungi from Ajellomycetaceae.</title>
        <authorList>
            <person name="Munoz J.F."/>
            <person name="Mcewen J.G."/>
            <person name="Clay O.K."/>
            <person name="Cuomo C.A."/>
        </authorList>
    </citation>
    <scope>NUCLEOTIDE SEQUENCE [LARGE SCALE GENOMIC DNA]</scope>
    <source>
        <strain evidence="8 9">UAMH5409</strain>
    </source>
</reference>
<dbReference type="CDD" id="cd12885">
    <property type="entry name" value="SPRY_RanBP_like"/>
    <property type="match status" value="1"/>
</dbReference>
<evidence type="ECO:0000256" key="5">
    <source>
        <dbReference type="SAM" id="Phobius"/>
    </source>
</evidence>
<dbReference type="InterPro" id="IPR051165">
    <property type="entry name" value="Multifunctional_ANK_Repeat"/>
</dbReference>
<dbReference type="Proteomes" id="UP000223968">
    <property type="component" value="Unassembled WGS sequence"/>
</dbReference>
<dbReference type="SMART" id="SM00248">
    <property type="entry name" value="ANK"/>
    <property type="match status" value="16"/>
</dbReference>
<dbReference type="InterPro" id="IPR036770">
    <property type="entry name" value="Ankyrin_rpt-contain_sf"/>
</dbReference>
<feature type="repeat" description="ANK" evidence="3">
    <location>
        <begin position="1758"/>
        <end position="1790"/>
    </location>
</feature>
<gene>
    <name evidence="8" type="ORF">AJ79_00936</name>
</gene>
<feature type="region of interest" description="Disordered" evidence="4">
    <location>
        <begin position="1397"/>
        <end position="1448"/>
    </location>
</feature>
<dbReference type="OrthoDB" id="341259at2759"/>
<dbReference type="InterPro" id="IPR043136">
    <property type="entry name" value="B30.2/SPRY_sf"/>
</dbReference>
<keyword evidence="5" id="KW-0812">Transmembrane</keyword>
<dbReference type="Gene3D" id="1.25.40.20">
    <property type="entry name" value="Ankyrin repeat-containing domain"/>
    <property type="match status" value="6"/>
</dbReference>
<keyword evidence="5" id="KW-0472">Membrane</keyword>
<dbReference type="SMART" id="SM00449">
    <property type="entry name" value="SPRY"/>
    <property type="match status" value="1"/>
</dbReference>
<protein>
    <recommendedName>
        <fullName evidence="7">B30.2/SPRY domain-containing protein</fullName>
    </recommendedName>
</protein>
<dbReference type="InterPro" id="IPR013320">
    <property type="entry name" value="ConA-like_dom_sf"/>
</dbReference>
<dbReference type="InterPro" id="IPR001870">
    <property type="entry name" value="B30.2/SPRY"/>
</dbReference>
<accession>A0A2B7Y969</accession>
<feature type="repeat" description="ANK" evidence="3">
    <location>
        <begin position="1586"/>
        <end position="1618"/>
    </location>
</feature>
<evidence type="ECO:0000256" key="3">
    <source>
        <dbReference type="PROSITE-ProRule" id="PRU00023"/>
    </source>
</evidence>
<feature type="compositionally biased region" description="Polar residues" evidence="4">
    <location>
        <begin position="1404"/>
        <end position="1415"/>
    </location>
</feature>
<dbReference type="PANTHER" id="PTHR24123">
    <property type="entry name" value="ANKYRIN REPEAT-CONTAINING"/>
    <property type="match status" value="1"/>
</dbReference>